<dbReference type="AlphaFoldDB" id="A0A1Y4LZE4"/>
<proteinExistence type="inferred from homology"/>
<dbReference type="Pfam" id="PF01408">
    <property type="entry name" value="GFO_IDH_MocA"/>
    <property type="match status" value="1"/>
</dbReference>
<accession>A0A1Y4LZE4</accession>
<evidence type="ECO:0000313" key="5">
    <source>
        <dbReference type="EMBL" id="OUP52973.1"/>
    </source>
</evidence>
<feature type="domain" description="GFO/IDH/MocA-like oxidoreductase" evidence="4">
    <location>
        <begin position="135"/>
        <end position="257"/>
    </location>
</feature>
<dbReference type="InterPro" id="IPR036291">
    <property type="entry name" value="NAD(P)-bd_dom_sf"/>
</dbReference>
<dbReference type="Proteomes" id="UP000195326">
    <property type="component" value="Unassembled WGS sequence"/>
</dbReference>
<dbReference type="Proteomes" id="UP000195897">
    <property type="component" value="Unassembled WGS sequence"/>
</dbReference>
<dbReference type="InterPro" id="IPR000683">
    <property type="entry name" value="Gfo/Idh/MocA-like_OxRdtase_N"/>
</dbReference>
<dbReference type="NCBIfam" id="TIGR04380">
    <property type="entry name" value="myo_inos_iolG"/>
    <property type="match status" value="1"/>
</dbReference>
<dbReference type="Gene3D" id="3.40.50.720">
    <property type="entry name" value="NAD(P)-binding Rossmann-like Domain"/>
    <property type="match status" value="1"/>
</dbReference>
<evidence type="ECO:0000259" key="4">
    <source>
        <dbReference type="Pfam" id="PF22725"/>
    </source>
</evidence>
<keyword evidence="2" id="KW-0560">Oxidoreductase</keyword>
<dbReference type="Pfam" id="PF22725">
    <property type="entry name" value="GFO_IDH_MocA_C3"/>
    <property type="match status" value="1"/>
</dbReference>
<dbReference type="Gene3D" id="3.30.360.10">
    <property type="entry name" value="Dihydrodipicolinate Reductase, domain 2"/>
    <property type="match status" value="1"/>
</dbReference>
<evidence type="ECO:0000313" key="7">
    <source>
        <dbReference type="Proteomes" id="UP000195326"/>
    </source>
</evidence>
<comment type="caution">
    <text evidence="6">The sequence shown here is derived from an EMBL/GenBank/DDBJ whole genome shotgun (WGS) entry which is preliminary data.</text>
</comment>
<dbReference type="EMBL" id="NFKL01000002">
    <property type="protein sequence ID" value="OUP60441.1"/>
    <property type="molecule type" value="Genomic_DNA"/>
</dbReference>
<protein>
    <submittedName>
        <fullName evidence="6">Inositol 2-dehydrogenase</fullName>
    </submittedName>
</protein>
<name>A0A1Y4LZE4_9FIRM</name>
<dbReference type="RefSeq" id="WP_016149029.1">
    <property type="nucleotide sequence ID" value="NZ_CABKSA010000003.1"/>
</dbReference>
<dbReference type="InterPro" id="IPR055170">
    <property type="entry name" value="GFO_IDH_MocA-like_dom"/>
</dbReference>
<reference evidence="6" key="2">
    <citation type="journal article" date="2018" name="BMC Genomics">
        <title>Whole genome sequencing and function prediction of 133 gut anaerobes isolated from chicken caecum in pure cultures.</title>
        <authorList>
            <person name="Medvecky M."/>
            <person name="Cejkova D."/>
            <person name="Polansky O."/>
            <person name="Karasova D."/>
            <person name="Kubasova T."/>
            <person name="Cizek A."/>
            <person name="Rychlik I."/>
        </authorList>
    </citation>
    <scope>NUCLEOTIDE SEQUENCE</scope>
    <source>
        <strain evidence="6">An179</strain>
        <strain evidence="5">An180</strain>
    </source>
</reference>
<dbReference type="PANTHER" id="PTHR42840">
    <property type="entry name" value="NAD(P)-BINDING ROSSMANN-FOLD SUPERFAMILY PROTEIN-RELATED"/>
    <property type="match status" value="1"/>
</dbReference>
<dbReference type="PANTHER" id="PTHR42840:SF3">
    <property type="entry name" value="BINDING ROSSMANN FOLD OXIDOREDUCTASE, PUTATIVE (AFU_ORTHOLOGUE AFUA_2G10240)-RELATED"/>
    <property type="match status" value="1"/>
</dbReference>
<dbReference type="GO" id="GO:0000166">
    <property type="term" value="F:nucleotide binding"/>
    <property type="evidence" value="ECO:0007669"/>
    <property type="project" value="InterPro"/>
</dbReference>
<comment type="similarity">
    <text evidence="1">Belongs to the Gfo/Idh/MocA family.</text>
</comment>
<dbReference type="SUPFAM" id="SSF55347">
    <property type="entry name" value="Glyceraldehyde-3-phosphate dehydrogenase-like, C-terminal domain"/>
    <property type="match status" value="1"/>
</dbReference>
<dbReference type="InterPro" id="IPR030827">
    <property type="entry name" value="Myo_inos_IolG"/>
</dbReference>
<gene>
    <name evidence="6" type="ORF">B5F15_01680</name>
    <name evidence="5" type="ORF">B5F17_06980</name>
</gene>
<sequence length="341" mass="36728">MANLRIGVVGCGRIGKLHIDNLMGAVPGVEVIAVADPMIDKSGARDWCAARGITNVSADYMDVINNKDVDAVFVCSSTDTHSVISLAAVNAGKHVFCEKPVDYDVDKIKAVMAAVEEKGVKFQVGFNRRFDHNHKAVADAVKSGKIGDPHIVIVSSRDPEPPPASYVAVSGGIFYDMMIHDFDMVRYVTGSEAVEISAVGSCLVNPKLQEESGIPDVDTAVVTMKMANGCIAVINNSRQAVYGYDQRVEVFGSKGMASDGNDLLNTATIMTVDGAHSEKPLWFFLERYNQAFIEQVKYFVDSVVNDKPVVVGAIDGLRPVYMAQAATESCRNGGVYVKVPQ</sequence>
<evidence type="ECO:0000313" key="8">
    <source>
        <dbReference type="Proteomes" id="UP000195897"/>
    </source>
</evidence>
<evidence type="ECO:0000256" key="1">
    <source>
        <dbReference type="ARBA" id="ARBA00010928"/>
    </source>
</evidence>
<evidence type="ECO:0000256" key="2">
    <source>
        <dbReference type="ARBA" id="ARBA00023002"/>
    </source>
</evidence>
<feature type="domain" description="Gfo/Idh/MocA-like oxidoreductase N-terminal" evidence="3">
    <location>
        <begin position="4"/>
        <end position="126"/>
    </location>
</feature>
<dbReference type="GO" id="GO:0016491">
    <property type="term" value="F:oxidoreductase activity"/>
    <property type="evidence" value="ECO:0007669"/>
    <property type="project" value="UniProtKB-KW"/>
</dbReference>
<reference evidence="7 8" key="1">
    <citation type="submission" date="2017-04" db="EMBL/GenBank/DDBJ databases">
        <title>Function of individual gut microbiota members based on whole genome sequencing of pure cultures obtained from chicken caecum.</title>
        <authorList>
            <person name="Medvecky M."/>
            <person name="Cejkova D."/>
            <person name="Polansky O."/>
            <person name="Karasova D."/>
            <person name="Kubasova T."/>
            <person name="Cizek A."/>
            <person name="Rychlik I."/>
        </authorList>
    </citation>
    <scope>NUCLEOTIDE SEQUENCE [LARGE SCALE GENOMIC DNA]</scope>
    <source>
        <strain evidence="7">An179</strain>
        <strain evidence="8">An180</strain>
    </source>
</reference>
<evidence type="ECO:0000313" key="6">
    <source>
        <dbReference type="EMBL" id="OUP60441.1"/>
    </source>
</evidence>
<dbReference type="SUPFAM" id="SSF51735">
    <property type="entry name" value="NAD(P)-binding Rossmann-fold domains"/>
    <property type="match status" value="1"/>
</dbReference>
<evidence type="ECO:0000259" key="3">
    <source>
        <dbReference type="Pfam" id="PF01408"/>
    </source>
</evidence>
<organism evidence="6 7">
    <name type="scientific">Butyricicoccus pullicaecorum</name>
    <dbReference type="NCBI Taxonomy" id="501571"/>
    <lineage>
        <taxon>Bacteria</taxon>
        <taxon>Bacillati</taxon>
        <taxon>Bacillota</taxon>
        <taxon>Clostridia</taxon>
        <taxon>Eubacteriales</taxon>
        <taxon>Butyricicoccaceae</taxon>
        <taxon>Butyricicoccus</taxon>
    </lineage>
</organism>
<dbReference type="EMBL" id="NFKK01000006">
    <property type="protein sequence ID" value="OUP52973.1"/>
    <property type="molecule type" value="Genomic_DNA"/>
</dbReference>
<dbReference type="STRING" id="501571.GCA_900143195_01490"/>